<dbReference type="AlphaFoldDB" id="A0A261FAW5"/>
<organism evidence="2 3">
    <name type="scientific">Aeriscardovia aeriphila</name>
    <dbReference type="NCBI Taxonomy" id="218139"/>
    <lineage>
        <taxon>Bacteria</taxon>
        <taxon>Bacillati</taxon>
        <taxon>Actinomycetota</taxon>
        <taxon>Actinomycetes</taxon>
        <taxon>Bifidobacteriales</taxon>
        <taxon>Bifidobacteriaceae</taxon>
        <taxon>Aeriscardovia</taxon>
    </lineage>
</organism>
<dbReference type="PANTHER" id="PTHR33608">
    <property type="entry name" value="BLL2464 PROTEIN"/>
    <property type="match status" value="1"/>
</dbReference>
<evidence type="ECO:0000259" key="1">
    <source>
        <dbReference type="Pfam" id="PF01882"/>
    </source>
</evidence>
<keyword evidence="3" id="KW-1185">Reference proteome</keyword>
<dbReference type="PANTHER" id="PTHR33608:SF6">
    <property type="entry name" value="BLL2464 PROTEIN"/>
    <property type="match status" value="1"/>
</dbReference>
<feature type="domain" description="DUF58" evidence="1">
    <location>
        <begin position="65"/>
        <end position="243"/>
    </location>
</feature>
<proteinExistence type="predicted"/>
<comment type="caution">
    <text evidence="2">The sequence shown here is derived from an EMBL/GenBank/DDBJ whole genome shotgun (WGS) entry which is preliminary data.</text>
</comment>
<dbReference type="EMBL" id="MWWU01000002">
    <property type="protein sequence ID" value="OZG56279.1"/>
    <property type="molecule type" value="Genomic_DNA"/>
</dbReference>
<dbReference type="Proteomes" id="UP000228976">
    <property type="component" value="Unassembled WGS sequence"/>
</dbReference>
<dbReference type="InterPro" id="IPR002881">
    <property type="entry name" value="DUF58"/>
</dbReference>
<accession>A0A261FAW5</accession>
<name>A0A261FAW5_9BIFI</name>
<gene>
    <name evidence="2" type="ORF">AEAE_0767</name>
</gene>
<protein>
    <recommendedName>
        <fullName evidence="1">DUF58 domain-containing protein</fullName>
    </recommendedName>
</protein>
<dbReference type="Pfam" id="PF01882">
    <property type="entry name" value="DUF58"/>
    <property type="match status" value="1"/>
</dbReference>
<evidence type="ECO:0000313" key="2">
    <source>
        <dbReference type="EMBL" id="OZG56279.1"/>
    </source>
</evidence>
<evidence type="ECO:0000313" key="3">
    <source>
        <dbReference type="Proteomes" id="UP000228976"/>
    </source>
</evidence>
<sequence length="329" mass="36335">MRKTMRKTERTPYSPSLAEEEQALFRSRVESFASRLTLPLSQHALGLLEGEHQSDMSGNGFDFLDLREYQAGDSAQAIDWQASARLSRPIVVNRQKDVISTSWLLLDTGQEMMSVTPSGETALQVASNALRLFALLSLRRSDEISLVLADSGTISRLPFNGGYAKFDTTLRDAVEGRAFAPRDLTALLRYAQKIPRQDGLIVLATDATALTTEQTQLMTQLSQDHALVVVGVSTLNPFDSAWPLLTDSSTGRKMPAFLRDASLSQELDRRRTALNEALRLQLRRHADTYVSASSSQEMIDTVLKLISTSMKSPRHAHQSLLATAQKGGK</sequence>
<reference evidence="2 3" key="1">
    <citation type="journal article" date="2017" name="BMC Genomics">
        <title>Comparative genomic and phylogenomic analyses of the Bifidobacteriaceae family.</title>
        <authorList>
            <person name="Lugli G.A."/>
            <person name="Milani C."/>
            <person name="Turroni F."/>
            <person name="Duranti S."/>
            <person name="Mancabelli L."/>
            <person name="Mangifesta M."/>
            <person name="Ferrario C."/>
            <person name="Modesto M."/>
            <person name="Mattarelli P."/>
            <person name="Jiri K."/>
            <person name="van Sinderen D."/>
            <person name="Ventura M."/>
        </authorList>
    </citation>
    <scope>NUCLEOTIDE SEQUENCE [LARGE SCALE GENOMIC DNA]</scope>
    <source>
        <strain evidence="2 3">LMG 21773</strain>
    </source>
</reference>